<proteinExistence type="predicted"/>
<gene>
    <name evidence="1" type="ORF">P245_20280</name>
</gene>
<sequence>MHSPEVPNFDANLEWHAIAGAEKLLQWMTTLDGLRQECDGMCRCVSTLLTRDVVPHRIHAGYVVAHSIGKSISPHLWIELEGGVFFDLRARMWLGNHESIPHGLFRPRADVEYFSSEEISPDRFGYPLSLFEVLAEAPLSAFP</sequence>
<dbReference type="AlphaFoldDB" id="A0A0E3BA87"/>
<protein>
    <submittedName>
        <fullName evidence="1">Uncharacterized protein</fullName>
    </submittedName>
</protein>
<comment type="caution">
    <text evidence="1">The sequence shown here is derived from an EMBL/GenBank/DDBJ whole genome shotgun (WGS) entry which is preliminary data.</text>
</comment>
<name>A0A0E3BA87_9BURK</name>
<reference evidence="1 2" key="1">
    <citation type="submission" date="2013-09" db="EMBL/GenBank/DDBJ databases">
        <title>High correlation between genotypes and phenotypes of environmental bacteria Comamonas testosteroni strains.</title>
        <authorList>
            <person name="Liu L."/>
            <person name="Zhu W."/>
            <person name="Xia X."/>
            <person name="Xu B."/>
            <person name="Luo M."/>
            <person name="Wang G."/>
        </authorList>
    </citation>
    <scope>NUCLEOTIDE SEQUENCE [LARGE SCALE GENOMIC DNA]</scope>
    <source>
        <strain evidence="1 2">JL14</strain>
    </source>
</reference>
<organism evidence="1 2">
    <name type="scientific">Comamonas thiooxydans</name>
    <dbReference type="NCBI Taxonomy" id="363952"/>
    <lineage>
        <taxon>Bacteria</taxon>
        <taxon>Pseudomonadati</taxon>
        <taxon>Pseudomonadota</taxon>
        <taxon>Betaproteobacteria</taxon>
        <taxon>Burkholderiales</taxon>
        <taxon>Comamonadaceae</taxon>
        <taxon>Comamonas</taxon>
    </lineage>
</organism>
<accession>A0A0E3BA87</accession>
<dbReference type="Proteomes" id="UP000029567">
    <property type="component" value="Unassembled WGS sequence"/>
</dbReference>
<evidence type="ECO:0000313" key="2">
    <source>
        <dbReference type="Proteomes" id="UP000029567"/>
    </source>
</evidence>
<dbReference type="RefSeq" id="WP_052088376.1">
    <property type="nucleotide sequence ID" value="NZ_AWTN01000108.1"/>
</dbReference>
<evidence type="ECO:0000313" key="1">
    <source>
        <dbReference type="EMBL" id="KGG87403.1"/>
    </source>
</evidence>
<dbReference type="EMBL" id="AWTN01000108">
    <property type="protein sequence ID" value="KGG87403.1"/>
    <property type="molecule type" value="Genomic_DNA"/>
</dbReference>